<dbReference type="InterPro" id="IPR042228">
    <property type="entry name" value="Dynein_linker_3"/>
</dbReference>
<protein>
    <submittedName>
        <fullName evidence="26">Uncharacterized protein</fullName>
    </submittedName>
</protein>
<feature type="compositionally biased region" description="Acidic residues" evidence="15">
    <location>
        <begin position="617"/>
        <end position="628"/>
    </location>
</feature>
<dbReference type="InterPro" id="IPR043160">
    <property type="entry name" value="Dynein_C_barrel"/>
</dbReference>
<keyword evidence="7" id="KW-0067">ATP-binding</keyword>
<dbReference type="GO" id="GO:0005874">
    <property type="term" value="C:microtubule"/>
    <property type="evidence" value="ECO:0007669"/>
    <property type="project" value="UniProtKB-KW"/>
</dbReference>
<reference evidence="26" key="1">
    <citation type="submission" date="2019-08" db="EMBL/GenBank/DDBJ databases">
        <title>The improved chromosome-level genome for the pearl oyster Pinctada fucata martensii using PacBio sequencing and Hi-C.</title>
        <authorList>
            <person name="Zheng Z."/>
        </authorList>
    </citation>
    <scope>NUCLEOTIDE SEQUENCE</scope>
    <source>
        <strain evidence="26">ZZ-2019</strain>
        <tissue evidence="26">Adductor muscle</tissue>
    </source>
</reference>
<dbReference type="InterPro" id="IPR041658">
    <property type="entry name" value="AAA_lid_11"/>
</dbReference>
<evidence type="ECO:0000256" key="6">
    <source>
        <dbReference type="ARBA" id="ARBA00022741"/>
    </source>
</evidence>
<dbReference type="Pfam" id="PF03028">
    <property type="entry name" value="Dynein_heavy"/>
    <property type="match status" value="1"/>
</dbReference>
<dbReference type="InterPro" id="IPR041228">
    <property type="entry name" value="Dynein_C"/>
</dbReference>
<dbReference type="EMBL" id="VSWD01000007">
    <property type="protein sequence ID" value="KAK3098256.1"/>
    <property type="molecule type" value="Genomic_DNA"/>
</dbReference>
<feature type="region of interest" description="Disordered" evidence="15">
    <location>
        <begin position="4218"/>
        <end position="4237"/>
    </location>
</feature>
<dbReference type="PANTHER" id="PTHR46961:SF15">
    <property type="entry name" value="AAA+ ATPASE DOMAIN-CONTAINING PROTEIN"/>
    <property type="match status" value="1"/>
</dbReference>
<organism evidence="26 27">
    <name type="scientific">Pinctada imbricata</name>
    <name type="common">Atlantic pearl-oyster</name>
    <name type="synonym">Pinctada martensii</name>
    <dbReference type="NCBI Taxonomy" id="66713"/>
    <lineage>
        <taxon>Eukaryota</taxon>
        <taxon>Metazoa</taxon>
        <taxon>Spiralia</taxon>
        <taxon>Lophotrochozoa</taxon>
        <taxon>Mollusca</taxon>
        <taxon>Bivalvia</taxon>
        <taxon>Autobranchia</taxon>
        <taxon>Pteriomorphia</taxon>
        <taxon>Pterioida</taxon>
        <taxon>Pterioidea</taxon>
        <taxon>Pteriidae</taxon>
        <taxon>Pinctada</taxon>
    </lineage>
</organism>
<dbReference type="Pfam" id="PF18198">
    <property type="entry name" value="AAA_lid_11"/>
    <property type="match status" value="1"/>
</dbReference>
<keyword evidence="11" id="KW-0505">Motor protein</keyword>
<evidence type="ECO:0000259" key="24">
    <source>
        <dbReference type="Pfam" id="PF18198"/>
    </source>
</evidence>
<comment type="subcellular location">
    <subcellularLocation>
        <location evidence="1">Cytoplasm</location>
        <location evidence="1">Cytoskeleton</location>
        <location evidence="1">Cilium axoneme</location>
    </subcellularLocation>
</comment>
<dbReference type="Gene3D" id="3.20.180.20">
    <property type="entry name" value="Dynein heavy chain, N-terminal domain 2"/>
    <property type="match status" value="1"/>
</dbReference>
<feature type="domain" description="Dynein heavy chain region D6 P-loop" evidence="16">
    <location>
        <begin position="4484"/>
        <end position="4596"/>
    </location>
</feature>
<keyword evidence="27" id="KW-1185">Reference proteome</keyword>
<feature type="compositionally biased region" description="Basic and acidic residues" evidence="15">
    <location>
        <begin position="629"/>
        <end position="649"/>
    </location>
</feature>
<feature type="domain" description="Dynein heavy chain hydrolytic ATP-binding dynein motor region" evidence="19">
    <location>
        <begin position="2423"/>
        <end position="2527"/>
    </location>
</feature>
<feature type="domain" description="Dynein heavy chain 3 AAA+ lid" evidence="23">
    <location>
        <begin position="3060"/>
        <end position="3139"/>
    </location>
</feature>
<dbReference type="GO" id="GO:0031514">
    <property type="term" value="C:motile cilium"/>
    <property type="evidence" value="ECO:0007669"/>
    <property type="project" value="UniProtKB-ARBA"/>
</dbReference>
<dbReference type="FunFam" id="1.20.140.100:FF:000003">
    <property type="entry name" value="Dynein, axonemal, heavy chain 5"/>
    <property type="match status" value="1"/>
</dbReference>
<evidence type="ECO:0000259" key="16">
    <source>
        <dbReference type="Pfam" id="PF03028"/>
    </source>
</evidence>
<dbReference type="Gene3D" id="3.10.490.20">
    <property type="match status" value="1"/>
</dbReference>
<dbReference type="Pfam" id="PF12774">
    <property type="entry name" value="AAA_6"/>
    <property type="match status" value="2"/>
</dbReference>
<keyword evidence="3" id="KW-0963">Cytoplasm</keyword>
<evidence type="ECO:0000256" key="12">
    <source>
        <dbReference type="ARBA" id="ARBA00023212"/>
    </source>
</evidence>
<feature type="domain" description="Dynein heavy chain ATP-binding dynein motor region" evidence="21">
    <location>
        <begin position="4035"/>
        <end position="4111"/>
    </location>
</feature>
<name>A0AA88Y5H6_PINIB</name>
<evidence type="ECO:0000256" key="10">
    <source>
        <dbReference type="ARBA" id="ARBA00023069"/>
    </source>
</evidence>
<comment type="similarity">
    <text evidence="2">Belongs to the dynein heavy chain family.</text>
</comment>
<feature type="coiled-coil region" evidence="14">
    <location>
        <begin position="1400"/>
        <end position="1427"/>
    </location>
</feature>
<evidence type="ECO:0000256" key="14">
    <source>
        <dbReference type="SAM" id="Coils"/>
    </source>
</evidence>
<dbReference type="Pfam" id="PF18199">
    <property type="entry name" value="Dynein_C"/>
    <property type="match status" value="1"/>
</dbReference>
<dbReference type="InterPro" id="IPR041589">
    <property type="entry name" value="DNAH3_AAA_lid_1"/>
</dbReference>
<dbReference type="Pfam" id="PF08393">
    <property type="entry name" value="DHC_N2"/>
    <property type="match status" value="1"/>
</dbReference>
<evidence type="ECO:0000256" key="15">
    <source>
        <dbReference type="SAM" id="MobiDB-lite"/>
    </source>
</evidence>
<dbReference type="Gene3D" id="1.10.287.2620">
    <property type="match status" value="1"/>
</dbReference>
<dbReference type="GO" id="GO:0005930">
    <property type="term" value="C:axoneme"/>
    <property type="evidence" value="ECO:0007669"/>
    <property type="project" value="UniProtKB-SubCell"/>
</dbReference>
<feature type="compositionally biased region" description="Polar residues" evidence="15">
    <location>
        <begin position="2389"/>
        <end position="2409"/>
    </location>
</feature>
<dbReference type="Pfam" id="PF08385">
    <property type="entry name" value="DHC_N1"/>
    <property type="match status" value="2"/>
</dbReference>
<evidence type="ECO:0000256" key="13">
    <source>
        <dbReference type="ARBA" id="ARBA00023273"/>
    </source>
</evidence>
<evidence type="ECO:0000259" key="23">
    <source>
        <dbReference type="Pfam" id="PF17857"/>
    </source>
</evidence>
<feature type="domain" description="Dynein heavy chain AAA 5 extension" evidence="22">
    <location>
        <begin position="2697"/>
        <end position="2810"/>
    </location>
</feature>
<feature type="region of interest" description="Disordered" evidence="15">
    <location>
        <begin position="3872"/>
        <end position="3899"/>
    </location>
</feature>
<keyword evidence="6" id="KW-0547">Nucleotide-binding</keyword>
<dbReference type="InterPro" id="IPR024317">
    <property type="entry name" value="Dynein_heavy_chain_D4_dom"/>
</dbReference>
<feature type="domain" description="Dynein heavy chain hydrolytic ATP-binding dynein motor region" evidence="19">
    <location>
        <begin position="2185"/>
        <end position="2267"/>
    </location>
</feature>
<keyword evidence="8" id="KW-0243">Dynein</keyword>
<feature type="region of interest" description="Disordered" evidence="15">
    <location>
        <begin position="585"/>
        <end position="657"/>
    </location>
</feature>
<dbReference type="InterPro" id="IPR035699">
    <property type="entry name" value="AAA_6"/>
</dbReference>
<dbReference type="GO" id="GO:0051959">
    <property type="term" value="F:dynein light intermediate chain binding"/>
    <property type="evidence" value="ECO:0007669"/>
    <property type="project" value="InterPro"/>
</dbReference>
<dbReference type="InterPro" id="IPR043157">
    <property type="entry name" value="Dynein_AAA1S"/>
</dbReference>
<dbReference type="Pfam" id="PF17857">
    <property type="entry name" value="AAA_lid_1"/>
    <property type="match status" value="1"/>
</dbReference>
<evidence type="ECO:0000256" key="4">
    <source>
        <dbReference type="ARBA" id="ARBA00022701"/>
    </source>
</evidence>
<evidence type="ECO:0000256" key="1">
    <source>
        <dbReference type="ARBA" id="ARBA00004430"/>
    </source>
</evidence>
<feature type="domain" description="Dynein heavy chain AAA lid" evidence="24">
    <location>
        <begin position="4630"/>
        <end position="4751"/>
    </location>
</feature>
<dbReference type="Pfam" id="PF12780">
    <property type="entry name" value="AAA_8"/>
    <property type="match status" value="1"/>
</dbReference>
<feature type="region of interest" description="Disordered" evidence="15">
    <location>
        <begin position="2380"/>
        <end position="2416"/>
    </location>
</feature>
<feature type="region of interest" description="Disordered" evidence="15">
    <location>
        <begin position="1916"/>
        <end position="1940"/>
    </location>
</feature>
<evidence type="ECO:0000256" key="5">
    <source>
        <dbReference type="ARBA" id="ARBA00022737"/>
    </source>
</evidence>
<evidence type="ECO:0000259" key="20">
    <source>
        <dbReference type="Pfam" id="PF12780"/>
    </source>
</evidence>
<feature type="coiled-coil region" evidence="14">
    <location>
        <begin position="3924"/>
        <end position="3951"/>
    </location>
</feature>
<feature type="coiled-coil region" evidence="14">
    <location>
        <begin position="3597"/>
        <end position="3657"/>
    </location>
</feature>
<dbReference type="Pfam" id="PF17852">
    <property type="entry name" value="Dynein_AAA_lid"/>
    <property type="match status" value="1"/>
</dbReference>
<dbReference type="PANTHER" id="PTHR46961">
    <property type="entry name" value="DYNEIN HEAVY CHAIN 1, AXONEMAL-LIKE PROTEIN"/>
    <property type="match status" value="1"/>
</dbReference>
<feature type="compositionally biased region" description="Low complexity" evidence="15">
    <location>
        <begin position="3716"/>
        <end position="3727"/>
    </location>
</feature>
<evidence type="ECO:0000259" key="19">
    <source>
        <dbReference type="Pfam" id="PF12774"/>
    </source>
</evidence>
<dbReference type="InterPro" id="IPR013594">
    <property type="entry name" value="Dynein_heavy_tail"/>
</dbReference>
<feature type="domain" description="Dynein heavy chain ATP-binding dynein motor region" evidence="21">
    <location>
        <begin position="4143"/>
        <end position="4215"/>
    </location>
</feature>
<dbReference type="Gene3D" id="1.20.1270.280">
    <property type="match status" value="1"/>
</dbReference>
<dbReference type="Gene3D" id="3.40.50.300">
    <property type="entry name" value="P-loop containing nucleotide triphosphate hydrolases"/>
    <property type="match status" value="5"/>
</dbReference>
<dbReference type="GO" id="GO:0045505">
    <property type="term" value="F:dynein intermediate chain binding"/>
    <property type="evidence" value="ECO:0007669"/>
    <property type="project" value="InterPro"/>
</dbReference>
<dbReference type="Gene3D" id="1.20.58.1120">
    <property type="match status" value="1"/>
</dbReference>
<feature type="compositionally biased region" description="Basic and acidic residues" evidence="15">
    <location>
        <begin position="3704"/>
        <end position="3715"/>
    </location>
</feature>
<feature type="domain" description="Dynein heavy chain tail" evidence="17">
    <location>
        <begin position="516"/>
        <end position="991"/>
    </location>
</feature>
<evidence type="ECO:0000313" key="26">
    <source>
        <dbReference type="EMBL" id="KAK3098256.1"/>
    </source>
</evidence>
<evidence type="ECO:0000259" key="22">
    <source>
        <dbReference type="Pfam" id="PF17852"/>
    </source>
</evidence>
<feature type="compositionally biased region" description="Polar residues" evidence="15">
    <location>
        <begin position="1929"/>
        <end position="1940"/>
    </location>
</feature>
<evidence type="ECO:0000313" key="27">
    <source>
        <dbReference type="Proteomes" id="UP001186944"/>
    </source>
</evidence>
<dbReference type="Gene3D" id="1.20.920.30">
    <property type="match status" value="1"/>
</dbReference>
<dbReference type="InterPro" id="IPR042222">
    <property type="entry name" value="Dynein_2_N"/>
</dbReference>
<dbReference type="Gene3D" id="1.20.140.100">
    <property type="entry name" value="Dynein heavy chain, N-terminal domain 2"/>
    <property type="match status" value="1"/>
</dbReference>
<keyword evidence="9 14" id="KW-0175">Coiled coil</keyword>
<dbReference type="FunFam" id="1.10.8.720:FF:000015">
    <property type="entry name" value="Dynein heavy chain 5, axonemal"/>
    <property type="match status" value="1"/>
</dbReference>
<gene>
    <name evidence="26" type="ORF">FSP39_017651</name>
</gene>
<evidence type="ECO:0000256" key="3">
    <source>
        <dbReference type="ARBA" id="ARBA00022490"/>
    </source>
</evidence>
<dbReference type="Gene3D" id="1.20.920.20">
    <property type="match status" value="1"/>
</dbReference>
<evidence type="ECO:0000256" key="7">
    <source>
        <dbReference type="ARBA" id="ARBA00022840"/>
    </source>
</evidence>
<keyword evidence="4" id="KW-0493">Microtubule</keyword>
<evidence type="ECO:0000256" key="2">
    <source>
        <dbReference type="ARBA" id="ARBA00008887"/>
    </source>
</evidence>
<dbReference type="InterPro" id="IPR027417">
    <property type="entry name" value="P-loop_NTPase"/>
</dbReference>
<evidence type="ECO:0000256" key="8">
    <source>
        <dbReference type="ARBA" id="ARBA00023017"/>
    </source>
</evidence>
<feature type="domain" description="Dynein heavy chain tail" evidence="17">
    <location>
        <begin position="202"/>
        <end position="388"/>
    </location>
</feature>
<feature type="compositionally biased region" description="Basic and acidic residues" evidence="15">
    <location>
        <begin position="3872"/>
        <end position="3886"/>
    </location>
</feature>
<dbReference type="InterPro" id="IPR041466">
    <property type="entry name" value="Dynein_AAA5_ext"/>
</dbReference>
<feature type="domain" description="Dynein heavy chain C-terminal" evidence="25">
    <location>
        <begin position="4865"/>
        <end position="5151"/>
    </location>
</feature>
<dbReference type="SUPFAM" id="SSF52540">
    <property type="entry name" value="P-loop containing nucleoside triphosphate hydrolases"/>
    <property type="match status" value="3"/>
</dbReference>
<feature type="domain" description="Dynein heavy chain linker" evidence="18">
    <location>
        <begin position="1560"/>
        <end position="2034"/>
    </location>
</feature>
<comment type="caution">
    <text evidence="26">The sequence shown here is derived from an EMBL/GenBank/DDBJ whole genome shotgun (WGS) entry which is preliminary data.</text>
</comment>
<feature type="coiled-coil region" evidence="14">
    <location>
        <begin position="988"/>
        <end position="1015"/>
    </location>
</feature>
<dbReference type="Pfam" id="PF12775">
    <property type="entry name" value="AAA_7"/>
    <property type="match status" value="1"/>
</dbReference>
<evidence type="ECO:0000259" key="21">
    <source>
        <dbReference type="Pfam" id="PF12781"/>
    </source>
</evidence>
<evidence type="ECO:0000259" key="25">
    <source>
        <dbReference type="Pfam" id="PF18199"/>
    </source>
</evidence>
<evidence type="ECO:0000256" key="9">
    <source>
        <dbReference type="ARBA" id="ARBA00023054"/>
    </source>
</evidence>
<dbReference type="Gene3D" id="1.10.472.130">
    <property type="match status" value="1"/>
</dbReference>
<keyword evidence="12" id="KW-0206">Cytoskeleton</keyword>
<dbReference type="Proteomes" id="UP001186944">
    <property type="component" value="Unassembled WGS sequence"/>
</dbReference>
<keyword evidence="10" id="KW-0969">Cilium</keyword>
<dbReference type="GO" id="GO:0005524">
    <property type="term" value="F:ATP binding"/>
    <property type="evidence" value="ECO:0007669"/>
    <property type="project" value="UniProtKB-KW"/>
</dbReference>
<feature type="region of interest" description="Disordered" evidence="15">
    <location>
        <begin position="465"/>
        <end position="505"/>
    </location>
</feature>
<accession>A0AA88Y5H6</accession>
<keyword evidence="5" id="KW-0677">Repeat</keyword>
<dbReference type="GO" id="GO:0030286">
    <property type="term" value="C:dynein complex"/>
    <property type="evidence" value="ECO:0007669"/>
    <property type="project" value="UniProtKB-KW"/>
</dbReference>
<sequence length="5157" mass="589257">MDERHWWIAGKIQETFKIGGFDNPTLLEDFMTEETTLAKINRFFKAGGPCRLFFYCEKPDNGVLSSRELHVTGTLAALKDVDLEKVNILYFLRNRVEKDVDTSRYERDIFCGELKHNTIETLTTLLSDVYIPLTKAQKEWGECSSESQTSLMHSMDKFLTALNESTASMQTSKQLMLRQPPENVVQHDFKLQRAVATDPQVISQYEELVTDWINTIEAMLNDTSDERFMDPNAGPLSELERWRRRQRLLTSITEQLKGKECKAVIGVLITAKSRLLKKWKNVDAQITDAMNDTKDKVKYLESLRRHFDLLYQDTTPASIINNAIPGITNSVRQMDSISRYYARTGFLGIVYTKITNQLVLACKEYIKNCTITQYDQDELWTRIKDEIKSRDSLPSVDPQQKILRSQVEAKLKGLTTRGKTKEGKDMGLQDDTLYGRLKACLTLQGYYREALRSLRDSLGQTTNMSHFPSLSSVGGPSSFTTRSKQGTSSRSGPPSVSPKKGISSLMTNEAGHGVSIADEDAIMSHMDSFCARIRQLIDVINTLSQYNKLVNSTAGIPKPRKEDLVIDDDESDEYKYRKKQQEALKAKIDYDDDEQDDAGPVPISITSPERSGLGAIAEDEETQDENSDGDDKTMEKSEKKDSAMEHPGDDVFEVSNNKNGLNEDELTVLRKYFPEDEEEEGPSISAIIHDHLEQMTKAMSESVTTKTMLDVESKDKDRFEDYYEKFAKIVQNLESFFGAYLHCIFMNRTNTQNGLDIITRFTPIQNRQGIRATISEKFVEIFNWYEADLEEVHQIYEANKNNPQLMRNAPPVAGAIHWSRQLLKRIEDPMKVFRDNKAINQLGDFARIVRIYNRLATALVTFESLWFTQWKNRIDQARNGLRATLFIHHPVSNEIVVNADERVLELIHEAKWLTRLGIQIPESAMSCDAARITLKNYKSHLELVLNEYKEVCTSIPEQLQKLFKPHTDHVEQQLQPGLSTLAWNSMNIDAFLHQIHSATEKLRNLQEQVMNIMENQVFRALDDISNFYLFDYEEAFSRSWPPLEFRERMLASIQDRAMQLQNNVRMVADGLQKVSNALALRKVYDISLMGVVLSRLAVSKFKGLVSKEKKYQNTKALFNTSDHHAKSKKHAMMMDEEEVIKEKKRLAEEEYNVSELIAHYRDEVFDSVLNATYKSLAALAESTGCTGEVVRVISAMSNQSSEYSATPRSPGRGFEVEVSFNIPNIVLQPTIDVAQTAIIDVANAVLEANRNINWLGDQGSENFYSIISDDDNVQQLMADLSNVVAEIEPIVQKHLFHFSYYNFLWKDDLHGNFKEFITGDPGMFAIKREVERFLYIEKKVLGIPKVLPVGPICLQTDPIKDALHGFAMAWKIQFASVLHEEAKKKLDSAVLYRSNVTNRLELHVQSLDQLNSALQLLEELRDMENKIDSIYLPIETMYEKLREFELRLPRNEVEEVDHLRIRWSELMELAETVRENLLKERRGAFEQELDKNVKAFVVEVMEFRNAFDSQGPNAPNTPPAKAVASLQEFQQKYKLYDSKRNTLVSVSKLFGIVCKPFPELDKTGEELDLLSQLYGLFQKFIRFDTRFRDTLWADVDLDAAFIEVEGYWDECLALPSKLKDWDAYQDLKSSLQTYLEVFPLLRKLNSKEIRNRHWLDVMDVTGVKFQLEANVFKLSHLLDIGLIKHKAEIEEICLSASRELELEIKQRVTEDEWNEQMLTFEHYKKRGPMFLDKVSTERLLEQLEDAQALLASMLTSKYIAPLRDDTALWAKKLKDVTEVLELWLEVQDLWQYLEAVFSNTSAARELQLEAKRFARIDKSWTKMMKKAFEMRGVLQCCTGDDVPRGNHLRNMQQELEICFKSLVEYLDSKRRAFPRFYFVSDPVLLAMLSRPNDLESVKPHLKSIFSSIHDVRLEEAETTQQEPTDEIGFTQSRTGTHSRQKTTSVLSLEYAVVHRQESINDSPEIYSVNPSAMAHGPAYLPSEGIIKDIVIRDAVAVSSSDGEMLILQERVTLNDGVEVWLQKLRDSVGKTLKDMNVNIINDCNSGVPMDEWAHKYPAQVCRVGMLYYWTKECDQGIAELKYDRKALQQNTLKKYQTTTTKLSTALTRGAWRTLDDPMLPLHKARLECMIAQSLYLRDILEIMCNRKQLREPTDFEWRRCIRCYFHPTEEKQEPQLFILDTPYNYGNEFYGTAAGVALTPMTERCFLTMSQALNNHTGSCVSGPVGVGKTETVKGLANLLSHYIGTFQCSTQSDTAFMGKIVQGTASITIKKGMAIHMTYNKDTTPPSCTLPNDVRLLFRNVSLVKPDVTLILKSKCASMGFRASTVLAARLKALTELVKDQLPSHTHHHFSIATLMGVLKRTVQKRKFIRDERSIDRLEAKDRETSRSESQASEAPTKIANPQASITGSRKAGTPNPMTTAGKMEHALVAQTIREIIGPRFTDENQKIFKHILDDVFAGLPEPPSTAQIQSARSRGFDIDLVLKQRCVEKGYVAHDPWIARCKQLYHITKVHHGVVVAGPPGSGKSSCIQTLVDALSAPAMGTSRQSQGSRTTNLSESQHKLIKMNPMVVDDSELMFGYLNVNHDWVDGIFTSACRKANRNQSTTWLCMDGPLNQGWADNFNSILNGEKVLHLKNGDKLFLGDNIILIFETDDLSHASPATISRSGIVYVDKDVLGWKPIADAWIESRTPQEIHVLQRAFQKTLDPISNFVLNEAKPKLALSLVGMFKTCLGLLSSMLADNIEIGGELHIERLYLFCLIWTFGGLLDSVDRKGFSDLLKTLSTALPDDDRDICVFDYYVDESGEWDPWTSKFIPEAVYSDSQDMLGEVFVDSVDTIRTRSLMEFANASGLNVLLVGSAGSGKTTLIEEFMDSMERQDPQAAIWKKVVFSGSSTARQLHTFLESNIYHRQGFVYGAKDSKKLKIFIDDVNLPVPDEYGVQRCNELLRQLLDDRIICKLQRPFEMKTVEGLNVISAVSMSDIASVSSRPLSDRLLRHFAVFNLPTPSKEALKNIVHGILDINMTDGDKPGLDIDLHNNLVKASCDLLHALQDVLRASPMPGRWHYLFTLKDITTCFQCMKRLPEESRADETLIPVISLWKHEMQRIIRDRISRTADLNWYDQTISGIVDETWSSIKDNLMEHFVTFPIDARLYQRPMTSVGTKHIKVALQPIENIRDVHSCLNTHLTRYNEEFGNVPLNVMLSDFIISHVIRIHRVLSFHHGGNMLLIGAVGSHLTTLCKLALHVADVPIHKMDTSKRSNFFDGLRSAVRLCGSEGKILSIMFTARDLEDPVYLDAINSLLISGEYPHLFTNDEMEGLLQAIGPSMKREFPNLSVDPMKFFVARVRSNLHILISLPPSHGLLKIAANQYPGLLSGCSINLMCDWPQEALLGEASYFITRFQLTEEFEDLSDKVTSCLANIHSFVLRDCAQLPWAGDLAEEININMIKIEKKKDQQLIKILPTKVPNMPYSKVMLTERIKLQHRNEKLKAKNETYVGPTTYRRFMETFRFLYNEKSKDRTMTVDQLKKALTTLDQTRSDAKVMKKAIKSLSGKFEEAKKNTSDLLRQLTVKATALEKLKAKCMQGTDLEAHMKLYVTESEEEEEEDLLLQEEYDDYDKEFDKMREAKLKNRQVLAKEEHAQAQKNVEECRKNLEYARQQVLHWKGKVDRQCIERLRNLANPPVLVGQVMEMVMMLIGKRLPSQRLYETRDTGKDEMSSRMSSSSSSTRIGIKKGKKDTDKVDRAQWKSMQMTMQDSTKFIDMLHNVSWEDGLSDDVLRAVESYLAVSREGQLGVTGEGTLLDNAQDLSFVAKKRTPSPDASKGITIASAKYSSEDCATMVQYTIAIVEYTRLCGPLKAALERLQELQREIEENERLQREREEENKEPAEPVPTPEPEPDYAEEDLPGLQEQVNSLQQQFDKSVVEKHSLEIELASMNERLKAASEMVDGLKAQEAVWRKHVKENDCNELLLANCLTAAAFLAYCGPASMDIRRRMGEFFMQVCEFHGLPLPKKKLFRNMELMEFLYKPMTVINLESTRLQTTKLMLENACFLMQEASMTAWPLICDPTSLVLDWLRKYYGQNGLVEVRYSDIRSQFENCLADGSALLVTDCDTEQLAKDKRFRDAIQSCKRFINGKVKFKIVRSRADIEEQLLDRFIYQEKSKLEEERASLLQERKENMESLEKLESQMLTHLSSDVRLMNDLPATKKLADLKKQYDETVDSQERVESNEHTNTRNRDLSREFARRGAVCFHVMQYMREVNPMYQVSYAQYEMLYDAAIAHSERAQRAEETLEKITNLAYTTMARGLLERDRFIFALLLAIEVEDSLGHIGPGEREFLVSPNYSSVVMTKLGYTQPPDSRILQMKKPFDWMHDDQFHNLQVLATHFEWFQEKFERMPKDGREMEWRMLCDNVEKEPENMPLPDKMDSKEFAPMKKLLVVRAVRSDRLIQASTVFINRVLGKKYFGEMGIDLPAMLRQSAPVPPSTQSIPILLLFSYEAEAANKLFLDFSSRKQAQRYMMTITDNAPSTERKVRRLVKKGIEEAGWVYIQNAHNAPHLLNSLESFLAEQPNPEGFRLWITCQASPNILPIRLLQNSVKAVVDTPKVMKDSMIRSFSWFEPDILRQSSRQEWPIMLHNLCYLHAAIQLRARFGQGGWNSPHDFLKIGYSAFQEALSIVQSEFKEPLSCIASDGSQQARSVSFNGIRFLVSEIVYGSYVTDYYDQQSLNAMVDFWLSSGALKRDFEVKGLKYKHPSAFFNPSARLNNLLQALDSSIANHYLDVPEGCHIHQTIVTLLGDDQYVFTRMNKVFDAMPSTNTLSHKMFPRPPTPFDGPALAGISKTSNNPAVVNYGVFSTASYATHKIRFKDVELWQICNDLLQKTPKIGNSSKSFHEFVVEKIRKLSGDHVVFNDFIMKECKILHEILTEVRNTLQTIKNACENDKMGDQLSERYLSAADDLYHLRIPRIWCQMTGCTAPPSTYNAAQWLRDLEDRWKHFEKILNNGRKAMPAYWLGAFFNPRGLLALLKQEAIKAYCGDRSGNFEQFVFQTDTTFRDFGHLLQPPPEGVYIHGIHLWGCSIEKTTNEFQDQASRQGYAPLPVLHLQCYPINEKPALQEPSFQCPLYPSRIAQRDPIMEIDIKRDGIPPIRWALRGLTATIWPF</sequence>
<feature type="domain" description="Dynein heavy chain AAA module D4" evidence="20">
    <location>
        <begin position="3197"/>
        <end position="3423"/>
    </location>
</feature>
<dbReference type="InterPro" id="IPR035706">
    <property type="entry name" value="AAA_9"/>
</dbReference>
<dbReference type="Gene3D" id="1.10.8.1220">
    <property type="match status" value="1"/>
</dbReference>
<evidence type="ECO:0000259" key="17">
    <source>
        <dbReference type="Pfam" id="PF08385"/>
    </source>
</evidence>
<dbReference type="Gene3D" id="1.10.8.720">
    <property type="entry name" value="Region D6 of dynein motor"/>
    <property type="match status" value="1"/>
</dbReference>
<dbReference type="Gene3D" id="1.10.8.710">
    <property type="match status" value="1"/>
</dbReference>
<proteinExistence type="inferred from homology"/>
<dbReference type="InterPro" id="IPR013602">
    <property type="entry name" value="Dynein_heavy_linker"/>
</dbReference>
<dbReference type="InterPro" id="IPR042219">
    <property type="entry name" value="AAA_lid_11_sf"/>
</dbReference>
<evidence type="ECO:0000259" key="18">
    <source>
        <dbReference type="Pfam" id="PF08393"/>
    </source>
</evidence>
<dbReference type="Pfam" id="PF12781">
    <property type="entry name" value="AAA_9"/>
    <property type="match status" value="2"/>
</dbReference>
<dbReference type="InterPro" id="IPR026983">
    <property type="entry name" value="DHC"/>
</dbReference>
<dbReference type="GO" id="GO:0008569">
    <property type="term" value="F:minus-end-directed microtubule motor activity"/>
    <property type="evidence" value="ECO:0007669"/>
    <property type="project" value="InterPro"/>
</dbReference>
<dbReference type="InterPro" id="IPR004273">
    <property type="entry name" value="Dynein_heavy_D6_P-loop"/>
</dbReference>
<feature type="compositionally biased region" description="Polar residues" evidence="15">
    <location>
        <begin position="465"/>
        <end position="494"/>
    </location>
</feature>
<evidence type="ECO:0000256" key="11">
    <source>
        <dbReference type="ARBA" id="ARBA00023175"/>
    </source>
</evidence>
<dbReference type="GO" id="GO:0007018">
    <property type="term" value="P:microtubule-based movement"/>
    <property type="evidence" value="ECO:0007669"/>
    <property type="project" value="InterPro"/>
</dbReference>
<feature type="region of interest" description="Disordered" evidence="15">
    <location>
        <begin position="3704"/>
        <end position="3739"/>
    </location>
</feature>
<keyword evidence="13" id="KW-0966">Cell projection</keyword>